<dbReference type="Gene3D" id="3.30.700.10">
    <property type="entry name" value="Glycoprotein, Type 4 Pilin"/>
    <property type="match status" value="1"/>
</dbReference>
<evidence type="ECO:0008006" key="4">
    <source>
        <dbReference type="Google" id="ProtNLM"/>
    </source>
</evidence>
<evidence type="ECO:0000256" key="1">
    <source>
        <dbReference type="SAM" id="Phobius"/>
    </source>
</evidence>
<comment type="caution">
    <text evidence="2">The sequence shown here is derived from an EMBL/GenBank/DDBJ whole genome shotgun (WGS) entry which is preliminary data.</text>
</comment>
<feature type="transmembrane region" description="Helical" evidence="1">
    <location>
        <begin position="6"/>
        <end position="24"/>
    </location>
</feature>
<protein>
    <recommendedName>
        <fullName evidence="4">Prepilin-type N-terminal cleavage/methylation domain-containing protein</fullName>
    </recommendedName>
</protein>
<keyword evidence="3" id="KW-1185">Reference proteome</keyword>
<evidence type="ECO:0000313" key="2">
    <source>
        <dbReference type="EMBL" id="GAT33936.1"/>
    </source>
</evidence>
<dbReference type="InterPro" id="IPR045584">
    <property type="entry name" value="Pilin-like"/>
</dbReference>
<organism evidence="2 3">
    <name type="scientific">Terrimicrobium sacchariphilum</name>
    <dbReference type="NCBI Taxonomy" id="690879"/>
    <lineage>
        <taxon>Bacteria</taxon>
        <taxon>Pseudomonadati</taxon>
        <taxon>Verrucomicrobiota</taxon>
        <taxon>Terrimicrobiia</taxon>
        <taxon>Terrimicrobiales</taxon>
        <taxon>Terrimicrobiaceae</taxon>
        <taxon>Terrimicrobium</taxon>
    </lineage>
</organism>
<gene>
    <name evidence="2" type="ORF">TSACC_22357</name>
</gene>
<keyword evidence="1" id="KW-0472">Membrane</keyword>
<sequence length="162" mass="18142">MTLIELVVAIGIFLILAVMIFKATPNLYGSFTKAQCISNMRSLHSAFAAYISEKNHWPPVPTDLSSNDTLYDNYWIGIMRPYTQSEKVWQCPVLAKGHLKNASGDELKVHYLPTEFDATPNGPYRWPRQPWLIEIASAHGQGPLILFPDGSVQALGQLLKNN</sequence>
<evidence type="ECO:0000313" key="3">
    <source>
        <dbReference type="Proteomes" id="UP000076023"/>
    </source>
</evidence>
<dbReference type="SUPFAM" id="SSF54523">
    <property type="entry name" value="Pili subunits"/>
    <property type="match status" value="1"/>
</dbReference>
<dbReference type="OrthoDB" id="198398at2"/>
<keyword evidence="1" id="KW-0812">Transmembrane</keyword>
<dbReference type="AlphaFoldDB" id="A0A146GBN1"/>
<reference evidence="3" key="1">
    <citation type="journal article" date="2017" name="Genome Announc.">
        <title>Draft Genome Sequence of Terrimicrobium sacchariphilum NM-5T, a Facultative Anaerobic Soil Bacterium of the Class Spartobacteria.</title>
        <authorList>
            <person name="Qiu Y.L."/>
            <person name="Tourlousse D.M."/>
            <person name="Matsuura N."/>
            <person name="Ohashi A."/>
            <person name="Sekiguchi Y."/>
        </authorList>
    </citation>
    <scope>NUCLEOTIDE SEQUENCE [LARGE SCALE GENOMIC DNA]</scope>
    <source>
        <strain evidence="3">NM-5</strain>
    </source>
</reference>
<keyword evidence="1" id="KW-1133">Transmembrane helix</keyword>
<dbReference type="EMBL" id="BDCO01000002">
    <property type="protein sequence ID" value="GAT33936.1"/>
    <property type="molecule type" value="Genomic_DNA"/>
</dbReference>
<accession>A0A146GBN1</accession>
<dbReference type="InParanoid" id="A0A146GBN1"/>
<dbReference type="Proteomes" id="UP000076023">
    <property type="component" value="Unassembled WGS sequence"/>
</dbReference>
<proteinExistence type="predicted"/>
<name>A0A146GBN1_TERSA</name>